<feature type="compositionally biased region" description="Low complexity" evidence="1">
    <location>
        <begin position="195"/>
        <end position="208"/>
    </location>
</feature>
<dbReference type="EMBL" id="RBWU01000006">
    <property type="protein sequence ID" value="RKS71193.1"/>
    <property type="molecule type" value="Genomic_DNA"/>
</dbReference>
<protein>
    <submittedName>
        <fullName evidence="2">Uncharacterized protein</fullName>
    </submittedName>
</protein>
<accession>A0A495QHD9</accession>
<feature type="compositionally biased region" description="Basic and acidic residues" evidence="1">
    <location>
        <begin position="162"/>
        <end position="187"/>
    </location>
</feature>
<reference evidence="2 3" key="1">
    <citation type="submission" date="2018-10" db="EMBL/GenBank/DDBJ databases">
        <title>Genomic Encyclopedia of Archaeal and Bacterial Type Strains, Phase II (KMG-II): from individual species to whole genera.</title>
        <authorList>
            <person name="Goeker M."/>
        </authorList>
    </citation>
    <scope>NUCLEOTIDE SEQUENCE [LARGE SCALE GENOMIC DNA]</scope>
    <source>
        <strain evidence="2 3">DSM 43383</strain>
    </source>
</reference>
<dbReference type="Proteomes" id="UP000274601">
    <property type="component" value="Unassembled WGS sequence"/>
</dbReference>
<evidence type="ECO:0000313" key="2">
    <source>
        <dbReference type="EMBL" id="RKS71193.1"/>
    </source>
</evidence>
<dbReference type="AlphaFoldDB" id="A0A495QHD9"/>
<organism evidence="2 3">
    <name type="scientific">Actinomadura pelletieri DSM 43383</name>
    <dbReference type="NCBI Taxonomy" id="1120940"/>
    <lineage>
        <taxon>Bacteria</taxon>
        <taxon>Bacillati</taxon>
        <taxon>Actinomycetota</taxon>
        <taxon>Actinomycetes</taxon>
        <taxon>Streptosporangiales</taxon>
        <taxon>Thermomonosporaceae</taxon>
        <taxon>Actinomadura</taxon>
    </lineage>
</organism>
<keyword evidence="3" id="KW-1185">Reference proteome</keyword>
<evidence type="ECO:0000256" key="1">
    <source>
        <dbReference type="SAM" id="MobiDB-lite"/>
    </source>
</evidence>
<comment type="caution">
    <text evidence="2">The sequence shown here is derived from an EMBL/GenBank/DDBJ whole genome shotgun (WGS) entry which is preliminary data.</text>
</comment>
<evidence type="ECO:0000313" key="3">
    <source>
        <dbReference type="Proteomes" id="UP000274601"/>
    </source>
</evidence>
<feature type="compositionally biased region" description="Low complexity" evidence="1">
    <location>
        <begin position="237"/>
        <end position="252"/>
    </location>
</feature>
<sequence>MAVSQSIVRLCALSPALVAATRPAGGGGLLIAASGVSFDHCRHARIAPAQRERLSGLTLFRRALAFLARLWTGTASRPVWPAVPTAPLRLVPVGGRTPVRSYGSSRRSDRAQACGGQPCRPPRWSVGRRQRTVLVLESQTPWSRAWDGRRQAPGAGGRRGRPCQDRHVGHRWADRDGNRDDDRHADPRAVPLQYRPGASSRRPLRSSPQQAARPVLSPAAHQVTPRRQRKQGQALTARQARPRSAPRCAPRAGRPPKRPPTRDLWTGGP</sequence>
<feature type="region of interest" description="Disordered" evidence="1">
    <location>
        <begin position="144"/>
        <end position="269"/>
    </location>
</feature>
<gene>
    <name evidence="2" type="ORF">BZB76_5680</name>
</gene>
<name>A0A495QHD9_9ACTN</name>
<feature type="region of interest" description="Disordered" evidence="1">
    <location>
        <begin position="99"/>
        <end position="123"/>
    </location>
</feature>
<proteinExistence type="predicted"/>